<dbReference type="SUPFAM" id="SSF52058">
    <property type="entry name" value="L domain-like"/>
    <property type="match status" value="1"/>
</dbReference>
<dbReference type="PROSITE" id="PS51450">
    <property type="entry name" value="LRR"/>
    <property type="match status" value="1"/>
</dbReference>
<gene>
    <name evidence="3" type="primary">lgr4</name>
    <name evidence="3" type="ORF">EVAR_67995_1</name>
</gene>
<name>A0A4C2ACY1_EUMVA</name>
<dbReference type="Gene3D" id="3.80.10.10">
    <property type="entry name" value="Ribonuclease Inhibitor"/>
    <property type="match status" value="1"/>
</dbReference>
<dbReference type="InterPro" id="IPR001611">
    <property type="entry name" value="Leu-rich_rpt"/>
</dbReference>
<dbReference type="PANTHER" id="PTHR45712:SF22">
    <property type="entry name" value="INSULIN-LIKE GROWTH FACTOR-BINDING PROTEIN COMPLEX ACID LABILE SUBUNIT"/>
    <property type="match status" value="1"/>
</dbReference>
<dbReference type="EMBL" id="BGZK01002983">
    <property type="protein sequence ID" value="GBP97662.1"/>
    <property type="molecule type" value="Genomic_DNA"/>
</dbReference>
<dbReference type="SMART" id="SM00369">
    <property type="entry name" value="LRR_TYP"/>
    <property type="match status" value="5"/>
</dbReference>
<dbReference type="STRING" id="151549.A0A4C2ACY1"/>
<accession>A0A4C2ACY1</accession>
<dbReference type="AlphaFoldDB" id="A0A4C2ACY1"/>
<dbReference type="OrthoDB" id="7489604at2759"/>
<dbReference type="InterPro" id="IPR050333">
    <property type="entry name" value="SLRP"/>
</dbReference>
<evidence type="ECO:0000256" key="1">
    <source>
        <dbReference type="ARBA" id="ARBA00022614"/>
    </source>
</evidence>
<keyword evidence="1" id="KW-0433">Leucine-rich repeat</keyword>
<keyword evidence="4" id="KW-1185">Reference proteome</keyword>
<protein>
    <submittedName>
        <fullName evidence="3">Leucine-rich repeat-containing G-protein coupled receptor 4</fullName>
    </submittedName>
</protein>
<reference evidence="3 4" key="1">
    <citation type="journal article" date="2019" name="Commun. Biol.">
        <title>The bagworm genome reveals a unique fibroin gene that provides high tensile strength.</title>
        <authorList>
            <person name="Kono N."/>
            <person name="Nakamura H."/>
            <person name="Ohtoshi R."/>
            <person name="Tomita M."/>
            <person name="Numata K."/>
            <person name="Arakawa K."/>
        </authorList>
    </citation>
    <scope>NUCLEOTIDE SEQUENCE [LARGE SCALE GENOMIC DNA]</scope>
</reference>
<keyword evidence="2" id="KW-0677">Repeat</keyword>
<dbReference type="PANTHER" id="PTHR45712">
    <property type="entry name" value="AGAP008170-PA"/>
    <property type="match status" value="1"/>
</dbReference>
<dbReference type="InterPro" id="IPR032675">
    <property type="entry name" value="LRR_dom_sf"/>
</dbReference>
<keyword evidence="3" id="KW-0675">Receptor</keyword>
<dbReference type="InterPro" id="IPR003591">
    <property type="entry name" value="Leu-rich_rpt_typical-subtyp"/>
</dbReference>
<comment type="caution">
    <text evidence="3">The sequence shown here is derived from an EMBL/GenBank/DDBJ whole genome shotgun (WGS) entry which is preliminary data.</text>
</comment>
<organism evidence="3 4">
    <name type="scientific">Eumeta variegata</name>
    <name type="common">Bagworm moth</name>
    <name type="synonym">Eumeta japonica</name>
    <dbReference type="NCBI Taxonomy" id="151549"/>
    <lineage>
        <taxon>Eukaryota</taxon>
        <taxon>Metazoa</taxon>
        <taxon>Ecdysozoa</taxon>
        <taxon>Arthropoda</taxon>
        <taxon>Hexapoda</taxon>
        <taxon>Insecta</taxon>
        <taxon>Pterygota</taxon>
        <taxon>Neoptera</taxon>
        <taxon>Endopterygota</taxon>
        <taxon>Lepidoptera</taxon>
        <taxon>Glossata</taxon>
        <taxon>Ditrysia</taxon>
        <taxon>Tineoidea</taxon>
        <taxon>Psychidae</taxon>
        <taxon>Oiketicinae</taxon>
        <taxon>Eumeta</taxon>
    </lineage>
</organism>
<proteinExistence type="predicted"/>
<sequence>MYLVSIKRYNLTVEIQPGYYYVLECNSSDEYALDPIELVPLRAALGDHTYNSSTVKRCVLPARPLAELLSALHPAAGDEIVTVKLDEPRGAVLDSIGLVSLRHFIIFRAALRALPSAVFTAPAMDHLVVRETLEPLRLDEDSLRPATGVSVLRTLELSMDRINVLPPRVFVHLPELRRLYLWKNDLEVITLDAFVGLKNLEELDLSRNRLKTIPQALCGIFPVLRSINLFNNSLIVVPQNAFTHCSALEILKLNQGN</sequence>
<dbReference type="Proteomes" id="UP000299102">
    <property type="component" value="Unassembled WGS sequence"/>
</dbReference>
<evidence type="ECO:0000256" key="2">
    <source>
        <dbReference type="ARBA" id="ARBA00022737"/>
    </source>
</evidence>
<evidence type="ECO:0000313" key="3">
    <source>
        <dbReference type="EMBL" id="GBP97662.1"/>
    </source>
</evidence>
<dbReference type="Pfam" id="PF13855">
    <property type="entry name" value="LRR_8"/>
    <property type="match status" value="1"/>
</dbReference>
<evidence type="ECO:0000313" key="4">
    <source>
        <dbReference type="Proteomes" id="UP000299102"/>
    </source>
</evidence>